<evidence type="ECO:0000256" key="1">
    <source>
        <dbReference type="ARBA" id="ARBA00005860"/>
    </source>
</evidence>
<gene>
    <name evidence="9" type="ORF">ElyMa_004673900</name>
</gene>
<comment type="similarity">
    <text evidence="1 8">Belongs to the peptidase M8 family.</text>
</comment>
<evidence type="ECO:0000256" key="7">
    <source>
        <dbReference type="PIRSR" id="PIRSR601577-2"/>
    </source>
</evidence>
<dbReference type="PANTHER" id="PTHR10942:SF6">
    <property type="entry name" value="CILIATED LEFT-RIGHT ORGANIZER METALLOPEPTIDASE"/>
    <property type="match status" value="1"/>
</dbReference>
<dbReference type="Pfam" id="PF01457">
    <property type="entry name" value="Peptidase_M8"/>
    <property type="match status" value="1"/>
</dbReference>
<accession>A0AAV4I525</accession>
<comment type="cofactor">
    <cofactor evidence="7 8">
        <name>Zn(2+)</name>
        <dbReference type="ChEBI" id="CHEBI:29105"/>
    </cofactor>
    <text evidence="7 8">Binds 1 zinc ion per subunit.</text>
</comment>
<dbReference type="Gene3D" id="3.90.132.10">
    <property type="entry name" value="Leishmanolysin , domain 2"/>
    <property type="match status" value="1"/>
</dbReference>
<feature type="binding site" evidence="7">
    <location>
        <position position="21"/>
    </location>
    <ligand>
        <name>Zn(2+)</name>
        <dbReference type="ChEBI" id="CHEBI:29105"/>
        <note>catalytic</note>
    </ligand>
</feature>
<reference evidence="9 10" key="1">
    <citation type="journal article" date="2021" name="Elife">
        <title>Chloroplast acquisition without the gene transfer in kleptoplastic sea slugs, Plakobranchus ocellatus.</title>
        <authorList>
            <person name="Maeda T."/>
            <person name="Takahashi S."/>
            <person name="Yoshida T."/>
            <person name="Shimamura S."/>
            <person name="Takaki Y."/>
            <person name="Nagai Y."/>
            <person name="Toyoda A."/>
            <person name="Suzuki Y."/>
            <person name="Arimoto A."/>
            <person name="Ishii H."/>
            <person name="Satoh N."/>
            <person name="Nishiyama T."/>
            <person name="Hasebe M."/>
            <person name="Maruyama T."/>
            <person name="Minagawa J."/>
            <person name="Obokata J."/>
            <person name="Shigenobu S."/>
        </authorList>
    </citation>
    <scope>NUCLEOTIDE SEQUENCE [LARGE SCALE GENOMIC DNA]</scope>
</reference>
<comment type="caution">
    <text evidence="9">The sequence shown here is derived from an EMBL/GenBank/DDBJ whole genome shotgun (WGS) entry which is preliminary data.</text>
</comment>
<keyword evidence="10" id="KW-1185">Reference proteome</keyword>
<sequence>MGILYPSITYWQPQRDKVTSHWDPFLMYSSVMGSREQKPYATLIDRISLAVFEDSGWYKVNYSLADPFLWGKGQGCKFGHQDLCKAQDGFCSKNLSGCHHLRLSKARCNVDTADWSCGIFAADQIHSTLEVAPRCYETKCTENSYYVRLNGGNWTECSSGSYAQIRSCDGFILCPSYGEICSGISVKRGHQRNEGSEKEERSTSISTYVVSTSKDLFTGAPIPMAKNGGARAVPYLTRAFMIFYSLCTNMSAIFNSVYLEFS</sequence>
<keyword evidence="2 8" id="KW-0645">Protease</keyword>
<evidence type="ECO:0000256" key="2">
    <source>
        <dbReference type="ARBA" id="ARBA00022670"/>
    </source>
</evidence>
<dbReference type="EMBL" id="BMAT01009372">
    <property type="protein sequence ID" value="GFS05145.1"/>
    <property type="molecule type" value="Genomic_DNA"/>
</dbReference>
<protein>
    <recommendedName>
        <fullName evidence="8">Leishmanolysin-like peptidase</fullName>
        <ecNumber evidence="8">3.4.24.-</ecNumber>
    </recommendedName>
</protein>
<dbReference type="Gene3D" id="2.30.34.10">
    <property type="entry name" value="Leishmanolysin domain 4"/>
    <property type="match status" value="1"/>
</dbReference>
<organism evidence="9 10">
    <name type="scientific">Elysia marginata</name>
    <dbReference type="NCBI Taxonomy" id="1093978"/>
    <lineage>
        <taxon>Eukaryota</taxon>
        <taxon>Metazoa</taxon>
        <taxon>Spiralia</taxon>
        <taxon>Lophotrochozoa</taxon>
        <taxon>Mollusca</taxon>
        <taxon>Gastropoda</taxon>
        <taxon>Heterobranchia</taxon>
        <taxon>Euthyneura</taxon>
        <taxon>Panpulmonata</taxon>
        <taxon>Sacoglossa</taxon>
        <taxon>Placobranchoidea</taxon>
        <taxon>Plakobranchidae</taxon>
        <taxon>Elysia</taxon>
    </lineage>
</organism>
<dbReference type="GO" id="GO:0016020">
    <property type="term" value="C:membrane"/>
    <property type="evidence" value="ECO:0007669"/>
    <property type="project" value="InterPro"/>
</dbReference>
<dbReference type="EC" id="3.4.24.-" evidence="8"/>
<dbReference type="Proteomes" id="UP000762676">
    <property type="component" value="Unassembled WGS sequence"/>
</dbReference>
<evidence type="ECO:0000313" key="9">
    <source>
        <dbReference type="EMBL" id="GFS05145.1"/>
    </source>
</evidence>
<dbReference type="PANTHER" id="PTHR10942">
    <property type="entry name" value="LEISHMANOLYSIN-LIKE PEPTIDASE"/>
    <property type="match status" value="1"/>
</dbReference>
<proteinExistence type="inferred from homology"/>
<name>A0AAV4I525_9GAST</name>
<keyword evidence="4 8" id="KW-0378">Hydrolase</keyword>
<dbReference type="AlphaFoldDB" id="A0AAV4I525"/>
<keyword evidence="5 7" id="KW-0862">Zinc</keyword>
<evidence type="ECO:0000256" key="6">
    <source>
        <dbReference type="ARBA" id="ARBA00023049"/>
    </source>
</evidence>
<evidence type="ECO:0000256" key="3">
    <source>
        <dbReference type="ARBA" id="ARBA00022723"/>
    </source>
</evidence>
<dbReference type="GO" id="GO:0004222">
    <property type="term" value="F:metalloendopeptidase activity"/>
    <property type="evidence" value="ECO:0007669"/>
    <property type="project" value="UniProtKB-UniRule"/>
</dbReference>
<dbReference type="SUPFAM" id="SSF55486">
    <property type="entry name" value="Metalloproteases ('zincins'), catalytic domain"/>
    <property type="match status" value="1"/>
</dbReference>
<dbReference type="InterPro" id="IPR001577">
    <property type="entry name" value="Peptidase_M8"/>
</dbReference>
<evidence type="ECO:0000256" key="4">
    <source>
        <dbReference type="ARBA" id="ARBA00022801"/>
    </source>
</evidence>
<evidence type="ECO:0000256" key="8">
    <source>
        <dbReference type="RuleBase" id="RU366077"/>
    </source>
</evidence>
<evidence type="ECO:0000256" key="5">
    <source>
        <dbReference type="ARBA" id="ARBA00022833"/>
    </source>
</evidence>
<keyword evidence="6 7" id="KW-0482">Metalloprotease</keyword>
<dbReference type="GO" id="GO:0006508">
    <property type="term" value="P:proteolysis"/>
    <property type="evidence" value="ECO:0007669"/>
    <property type="project" value="UniProtKB-KW"/>
</dbReference>
<evidence type="ECO:0000313" key="10">
    <source>
        <dbReference type="Proteomes" id="UP000762676"/>
    </source>
</evidence>
<dbReference type="GO" id="GO:0046872">
    <property type="term" value="F:metal ion binding"/>
    <property type="evidence" value="ECO:0007669"/>
    <property type="project" value="UniProtKB-KW"/>
</dbReference>
<dbReference type="GO" id="GO:0007155">
    <property type="term" value="P:cell adhesion"/>
    <property type="evidence" value="ECO:0007669"/>
    <property type="project" value="InterPro"/>
</dbReference>
<keyword evidence="3 7" id="KW-0479">Metal-binding</keyword>
<dbReference type="GO" id="GO:0005737">
    <property type="term" value="C:cytoplasm"/>
    <property type="evidence" value="ECO:0007669"/>
    <property type="project" value="TreeGrafter"/>
</dbReference>